<name>A0A239M0Z5_EKHLU</name>
<dbReference type="PANTHER" id="PTHR33209">
    <property type="entry name" value="PROTEASE 4"/>
    <property type="match status" value="1"/>
</dbReference>
<dbReference type="SUPFAM" id="SSF52096">
    <property type="entry name" value="ClpP/crotonase"/>
    <property type="match status" value="2"/>
</dbReference>
<dbReference type="EMBL" id="FZPD01000006">
    <property type="protein sequence ID" value="SNT35962.1"/>
    <property type="molecule type" value="Genomic_DNA"/>
</dbReference>
<evidence type="ECO:0000256" key="6">
    <source>
        <dbReference type="ARBA" id="ARBA00023136"/>
    </source>
</evidence>
<evidence type="ECO:0000256" key="7">
    <source>
        <dbReference type="PIRSR" id="PIRSR001217-1"/>
    </source>
</evidence>
<dbReference type="InterPro" id="IPR002142">
    <property type="entry name" value="Peptidase_S49"/>
</dbReference>
<keyword evidence="5" id="KW-0720">Serine protease</keyword>
<dbReference type="PANTHER" id="PTHR33209:SF1">
    <property type="entry name" value="PEPTIDASE S49 DOMAIN-CONTAINING PROTEIN"/>
    <property type="match status" value="1"/>
</dbReference>
<accession>A0A239M0Z5</accession>
<feature type="active site" description="Nucleophile" evidence="7">
    <location>
        <position position="379"/>
    </location>
</feature>
<dbReference type="InterPro" id="IPR029045">
    <property type="entry name" value="ClpP/crotonase-like_dom_sf"/>
</dbReference>
<evidence type="ECO:0000313" key="10">
    <source>
        <dbReference type="Proteomes" id="UP000198393"/>
    </source>
</evidence>
<dbReference type="GO" id="GO:0016020">
    <property type="term" value="C:membrane"/>
    <property type="evidence" value="ECO:0007669"/>
    <property type="project" value="UniProtKB-SubCell"/>
</dbReference>
<dbReference type="CDD" id="cd07018">
    <property type="entry name" value="S49_SppA_67K_type"/>
    <property type="match status" value="1"/>
</dbReference>
<keyword evidence="3 9" id="KW-0645">Protease</keyword>
<dbReference type="NCBIfam" id="TIGR00705">
    <property type="entry name" value="SppA_67K"/>
    <property type="match status" value="1"/>
</dbReference>
<dbReference type="GO" id="GO:0006465">
    <property type="term" value="P:signal peptide processing"/>
    <property type="evidence" value="ECO:0007669"/>
    <property type="project" value="InterPro"/>
</dbReference>
<dbReference type="Pfam" id="PF01343">
    <property type="entry name" value="Peptidase_S49"/>
    <property type="match status" value="2"/>
</dbReference>
<keyword evidence="10" id="KW-1185">Reference proteome</keyword>
<dbReference type="InterPro" id="IPR047217">
    <property type="entry name" value="S49_SppA_67K_type_N"/>
</dbReference>
<organism evidence="9 10">
    <name type="scientific">Ekhidna lutea</name>
    <dbReference type="NCBI Taxonomy" id="447679"/>
    <lineage>
        <taxon>Bacteria</taxon>
        <taxon>Pseudomonadati</taxon>
        <taxon>Bacteroidota</taxon>
        <taxon>Cytophagia</taxon>
        <taxon>Cytophagales</taxon>
        <taxon>Reichenbachiellaceae</taxon>
        <taxon>Ekhidna</taxon>
    </lineage>
</organism>
<evidence type="ECO:0000256" key="1">
    <source>
        <dbReference type="ARBA" id="ARBA00004370"/>
    </source>
</evidence>
<protein>
    <submittedName>
        <fullName evidence="9">Protease-4</fullName>
    </submittedName>
</protein>
<feature type="domain" description="Peptidase S49" evidence="8">
    <location>
        <begin position="119"/>
        <end position="271"/>
    </location>
</feature>
<dbReference type="InterPro" id="IPR004634">
    <property type="entry name" value="Pept_S49_pIV"/>
</dbReference>
<comment type="similarity">
    <text evidence="2">Belongs to the peptidase S49 family.</text>
</comment>
<sequence length="577" mass="63615">MAFLRNLLATLVGLFIFSLLGFFILVGIVASASSDEAPTVKSNSVLYFPMTGILEEKAVDDPFLTVFGDGPQIQSLLDIITAINKAKNDDRIKGIYIEPMYLAGSYAGLQEIRDAILDFKESGKFVYAYGEYISESDYYVVSVADSLFLNPTGAIEFNGLDINVTFFKGMFDKLDIKPEVFRVGDFKSYVEPYIRKDLSDENRLQYSELLSSMYNIYLSNVSNSIQIPTDKLAEISDQMKVSLPQDAVDVGLIHKIGYEDELKSVMKQKLGMEEDKELRTMKMNKYIQAIAAEGKYSTNRVAVIVAEGDIVMGGDEGIVGATYAEEIRKARNNDRVKAIVMRVNSGGGSMTASDMIWRELMLTKGKKPIIASMGGAAASGGYYIAMPADTIIAQPNTITGSIGIFGMWFNFGEFLENKIGITHDVVKTGEYSDIYTVTRQLTDAERAIIQRGVNEGYEVFTQKVADARGMTQDDVKKIASGRVWSGEQAVGNGLVDQLGSFNDAINLAVEAAGIGDDYSVSYYPKEKPFIEEFLEKMNAKVQFTLFGMDADPAVKAVKELNQHKGLQARVPGNIEVR</sequence>
<dbReference type="Proteomes" id="UP000198393">
    <property type="component" value="Unassembled WGS sequence"/>
</dbReference>
<dbReference type="GO" id="GO:0008236">
    <property type="term" value="F:serine-type peptidase activity"/>
    <property type="evidence" value="ECO:0007669"/>
    <property type="project" value="UniProtKB-KW"/>
</dbReference>
<dbReference type="OrthoDB" id="9764363at2"/>
<evidence type="ECO:0000256" key="4">
    <source>
        <dbReference type="ARBA" id="ARBA00022801"/>
    </source>
</evidence>
<evidence type="ECO:0000259" key="8">
    <source>
        <dbReference type="Pfam" id="PF01343"/>
    </source>
</evidence>
<keyword evidence="4" id="KW-0378">Hydrolase</keyword>
<evidence type="ECO:0000256" key="5">
    <source>
        <dbReference type="ARBA" id="ARBA00022825"/>
    </source>
</evidence>
<evidence type="ECO:0000256" key="2">
    <source>
        <dbReference type="ARBA" id="ARBA00008683"/>
    </source>
</evidence>
<reference evidence="9 10" key="1">
    <citation type="submission" date="2017-06" db="EMBL/GenBank/DDBJ databases">
        <authorList>
            <person name="Kim H.J."/>
            <person name="Triplett B.A."/>
        </authorList>
    </citation>
    <scope>NUCLEOTIDE SEQUENCE [LARGE SCALE GENOMIC DNA]</scope>
    <source>
        <strain evidence="9 10">DSM 19307</strain>
    </source>
</reference>
<dbReference type="Gene3D" id="3.90.226.10">
    <property type="entry name" value="2-enoyl-CoA Hydratase, Chain A, domain 1"/>
    <property type="match status" value="4"/>
</dbReference>
<dbReference type="RefSeq" id="WP_089358200.1">
    <property type="nucleotide sequence ID" value="NZ_FZPD01000006.1"/>
</dbReference>
<evidence type="ECO:0000313" key="9">
    <source>
        <dbReference type="EMBL" id="SNT35962.1"/>
    </source>
</evidence>
<dbReference type="PIRSF" id="PIRSF001217">
    <property type="entry name" value="Protease_4_SppA"/>
    <property type="match status" value="1"/>
</dbReference>
<feature type="domain" description="Peptidase S49" evidence="8">
    <location>
        <begin position="364"/>
        <end position="513"/>
    </location>
</feature>
<dbReference type="AlphaFoldDB" id="A0A239M0Z5"/>
<dbReference type="NCBIfam" id="TIGR00706">
    <property type="entry name" value="SppA_dom"/>
    <property type="match status" value="1"/>
</dbReference>
<dbReference type="CDD" id="cd07023">
    <property type="entry name" value="S49_Sppa_N_C"/>
    <property type="match status" value="1"/>
</dbReference>
<gene>
    <name evidence="9" type="ORF">SAMN05421640_3531</name>
</gene>
<dbReference type="InterPro" id="IPR047272">
    <property type="entry name" value="S49_SppA_C"/>
</dbReference>
<keyword evidence="6" id="KW-0472">Membrane</keyword>
<evidence type="ECO:0000256" key="3">
    <source>
        <dbReference type="ARBA" id="ARBA00022670"/>
    </source>
</evidence>
<comment type="subcellular location">
    <subcellularLocation>
        <location evidence="1">Membrane</location>
    </subcellularLocation>
</comment>
<proteinExistence type="inferred from homology"/>
<feature type="active site" description="Proton donor/acceptor" evidence="7">
    <location>
        <position position="187"/>
    </location>
</feature>
<dbReference type="InterPro" id="IPR004635">
    <property type="entry name" value="Pept_S49_SppA"/>
</dbReference>